<evidence type="ECO:0000259" key="3">
    <source>
        <dbReference type="PROSITE" id="PS50158"/>
    </source>
</evidence>
<dbReference type="AlphaFoldDB" id="A0AA35XCC8"/>
<dbReference type="Pfam" id="PF14223">
    <property type="entry name" value="Retrotran_gag_2"/>
    <property type="match status" value="1"/>
</dbReference>
<reference evidence="4" key="1">
    <citation type="submission" date="2023-03" db="EMBL/GenBank/DDBJ databases">
        <authorList>
            <person name="Steffen K."/>
            <person name="Cardenas P."/>
        </authorList>
    </citation>
    <scope>NUCLEOTIDE SEQUENCE</scope>
</reference>
<dbReference type="GO" id="GO:0003676">
    <property type="term" value="F:nucleic acid binding"/>
    <property type="evidence" value="ECO:0007669"/>
    <property type="project" value="InterPro"/>
</dbReference>
<evidence type="ECO:0000313" key="4">
    <source>
        <dbReference type="EMBL" id="CAI8045672.1"/>
    </source>
</evidence>
<feature type="region of interest" description="Disordered" evidence="2">
    <location>
        <begin position="146"/>
        <end position="227"/>
    </location>
</feature>
<dbReference type="SMART" id="SM00343">
    <property type="entry name" value="ZnF_C2HC"/>
    <property type="match status" value="1"/>
</dbReference>
<sequence>MGPEAVGEDATALVRAEFQKKSQKEFSTIVMVIRSSQLYLITSFEQPKDTWDALRNHFERDTLANKLMLKKHMEMKEGTSVEVHLKSMKELTDKLAANGAPISEEDQVVTLLGSVPHSYSTLVTGLEAHVDNVSLSYVQQAVIHEERKKSVGPGNLPVGGGKSGRQQSALVGRQGRGRRLRCYGCGGEGHFRRDCPKRRESSNPHTDKPVTEESHTHSEPDQSTGAF</sequence>
<evidence type="ECO:0000313" key="5">
    <source>
        <dbReference type="Proteomes" id="UP001174909"/>
    </source>
</evidence>
<organism evidence="4 5">
    <name type="scientific">Geodia barretti</name>
    <name type="common">Barrett's horny sponge</name>
    <dbReference type="NCBI Taxonomy" id="519541"/>
    <lineage>
        <taxon>Eukaryota</taxon>
        <taxon>Metazoa</taxon>
        <taxon>Porifera</taxon>
        <taxon>Demospongiae</taxon>
        <taxon>Heteroscleromorpha</taxon>
        <taxon>Tetractinellida</taxon>
        <taxon>Astrophorina</taxon>
        <taxon>Geodiidae</taxon>
        <taxon>Geodia</taxon>
    </lineage>
</organism>
<proteinExistence type="predicted"/>
<dbReference type="GO" id="GO:0008270">
    <property type="term" value="F:zinc ion binding"/>
    <property type="evidence" value="ECO:0007669"/>
    <property type="project" value="UniProtKB-KW"/>
</dbReference>
<dbReference type="Pfam" id="PF00098">
    <property type="entry name" value="zf-CCHC"/>
    <property type="match status" value="1"/>
</dbReference>
<keyword evidence="5" id="KW-1185">Reference proteome</keyword>
<dbReference type="InterPro" id="IPR001878">
    <property type="entry name" value="Znf_CCHC"/>
</dbReference>
<keyword evidence="1" id="KW-0479">Metal-binding</keyword>
<dbReference type="InterPro" id="IPR036875">
    <property type="entry name" value="Znf_CCHC_sf"/>
</dbReference>
<dbReference type="EMBL" id="CASHTH010003495">
    <property type="protein sequence ID" value="CAI8045672.1"/>
    <property type="molecule type" value="Genomic_DNA"/>
</dbReference>
<dbReference type="Gene3D" id="4.10.60.10">
    <property type="entry name" value="Zinc finger, CCHC-type"/>
    <property type="match status" value="1"/>
</dbReference>
<gene>
    <name evidence="4" type="ORF">GBAR_LOCUS25265</name>
</gene>
<protein>
    <submittedName>
        <fullName evidence="4">Retrovirus-related Pol polyprotein from transposon TNT 1-94</fullName>
    </submittedName>
</protein>
<evidence type="ECO:0000256" key="1">
    <source>
        <dbReference type="PROSITE-ProRule" id="PRU00047"/>
    </source>
</evidence>
<dbReference type="Proteomes" id="UP001174909">
    <property type="component" value="Unassembled WGS sequence"/>
</dbReference>
<evidence type="ECO:0000256" key="2">
    <source>
        <dbReference type="SAM" id="MobiDB-lite"/>
    </source>
</evidence>
<dbReference type="SUPFAM" id="SSF57756">
    <property type="entry name" value="Retrovirus zinc finger-like domains"/>
    <property type="match status" value="1"/>
</dbReference>
<feature type="compositionally biased region" description="Basic and acidic residues" evidence="2">
    <location>
        <begin position="189"/>
        <end position="220"/>
    </location>
</feature>
<accession>A0AA35XCC8</accession>
<dbReference type="PANTHER" id="PTHR47481">
    <property type="match status" value="1"/>
</dbReference>
<keyword evidence="1" id="KW-0862">Zinc</keyword>
<feature type="domain" description="CCHC-type" evidence="3">
    <location>
        <begin position="181"/>
        <end position="197"/>
    </location>
</feature>
<keyword evidence="1" id="KW-0863">Zinc-finger</keyword>
<name>A0AA35XCC8_GEOBA</name>
<comment type="caution">
    <text evidence="4">The sequence shown here is derived from an EMBL/GenBank/DDBJ whole genome shotgun (WGS) entry which is preliminary data.</text>
</comment>
<dbReference type="PROSITE" id="PS50158">
    <property type="entry name" value="ZF_CCHC"/>
    <property type="match status" value="1"/>
</dbReference>
<dbReference type="PANTHER" id="PTHR47481:SF31">
    <property type="entry name" value="OS01G0873500 PROTEIN"/>
    <property type="match status" value="1"/>
</dbReference>